<dbReference type="AlphaFoldDB" id="A0A239CVR4"/>
<dbReference type="CDD" id="cd18617">
    <property type="entry name" value="GH43_XynB-like"/>
    <property type="match status" value="1"/>
</dbReference>
<feature type="active site" description="Proton donor" evidence="4">
    <location>
        <position position="196"/>
    </location>
</feature>
<protein>
    <submittedName>
        <fullName evidence="8">Alpha-N-arabinofuranosidase</fullName>
    </submittedName>
</protein>
<dbReference type="Proteomes" id="UP000198280">
    <property type="component" value="Unassembled WGS sequence"/>
</dbReference>
<dbReference type="InterPro" id="IPR023296">
    <property type="entry name" value="Glyco_hydro_beta-prop_sf"/>
</dbReference>
<proteinExistence type="inferred from homology"/>
<evidence type="ECO:0000256" key="6">
    <source>
        <dbReference type="RuleBase" id="RU361187"/>
    </source>
</evidence>
<sequence>MSLPEGTGEAAATVANPVLPGCHPDPSVCRVGADYYLVTSTFEYFPGIPVFHSRDLVHWRPVGHVLDRPSQVDLGTVASSEGIFAATIRHHRGRFYVVTTLVGGSGRGGTFVVTATDPAGPWSDPVWLDDAPGIDPSLFFDDDGRAWCTGTRLAEPGEWEGQTDVWLREFDTAELTLTGPEHLLWRGALHGAVWAEGPHLYKVDGRYYLLAAEGGTEHRHAVSVARADRVTGPYTGNPANPVFTHRHLGRDFPVVGVGHADLVRTAAGEWWAVLLGSRPYGGYHPNLGRETFLVPVRWEDDWPLFAPGAGTTLGPFRPPVVAAPAGGPHPDAVRDDFDGPRPDPRWNQVRTAEPFWSLTARPGSLRLPLGPATLAEVGTPCFLGRRQQHQDVAVSALVDVEPRTPLEWAGLAVRQSEADHLVLAVAGDGRGGRRVLAAVRTGGEEHLVAQAPLPSGPVVLRIHAEGRRYGLRYAPAGAGPDAETELTAVDGGFLSSPRAGGFLGVWLGPYATAHGAPSATVADIDWFDYRPLAP</sequence>
<dbReference type="PANTHER" id="PTHR42812">
    <property type="entry name" value="BETA-XYLOSIDASE"/>
    <property type="match status" value="1"/>
</dbReference>
<feature type="active site" description="Proton acceptor" evidence="4">
    <location>
        <position position="25"/>
    </location>
</feature>
<evidence type="ECO:0000256" key="1">
    <source>
        <dbReference type="ARBA" id="ARBA00009865"/>
    </source>
</evidence>
<dbReference type="GO" id="GO:0004553">
    <property type="term" value="F:hydrolase activity, hydrolyzing O-glycosyl compounds"/>
    <property type="evidence" value="ECO:0007669"/>
    <property type="project" value="InterPro"/>
</dbReference>
<keyword evidence="3 6" id="KW-0326">Glycosidase</keyword>
<keyword evidence="9" id="KW-1185">Reference proteome</keyword>
<comment type="similarity">
    <text evidence="1 6">Belongs to the glycosyl hydrolase 43 family.</text>
</comment>
<dbReference type="Pfam" id="PF04616">
    <property type="entry name" value="Glyco_hydro_43"/>
    <property type="match status" value="1"/>
</dbReference>
<dbReference type="PANTHER" id="PTHR42812:SF12">
    <property type="entry name" value="BETA-XYLOSIDASE-RELATED"/>
    <property type="match status" value="1"/>
</dbReference>
<keyword evidence="2 6" id="KW-0378">Hydrolase</keyword>
<reference evidence="8 9" key="1">
    <citation type="submission" date="2017-06" db="EMBL/GenBank/DDBJ databases">
        <authorList>
            <person name="Kim H.J."/>
            <person name="Triplett B.A."/>
        </authorList>
    </citation>
    <scope>NUCLEOTIDE SEQUENCE [LARGE SCALE GENOMIC DNA]</scope>
    <source>
        <strain evidence="8 9">CGMCC 4.1858</strain>
    </source>
</reference>
<dbReference type="InterPro" id="IPR051795">
    <property type="entry name" value="Glycosyl_Hydrlase_43"/>
</dbReference>
<dbReference type="InterPro" id="IPR006710">
    <property type="entry name" value="Glyco_hydro_43"/>
</dbReference>
<accession>A0A239CVR4</accession>
<dbReference type="SUPFAM" id="SSF75005">
    <property type="entry name" value="Arabinanase/levansucrase/invertase"/>
    <property type="match status" value="1"/>
</dbReference>
<dbReference type="GO" id="GO:0005975">
    <property type="term" value="P:carbohydrate metabolic process"/>
    <property type="evidence" value="ECO:0007669"/>
    <property type="project" value="InterPro"/>
</dbReference>
<dbReference type="InterPro" id="IPR013320">
    <property type="entry name" value="ConA-like_dom_sf"/>
</dbReference>
<evidence type="ECO:0000256" key="4">
    <source>
        <dbReference type="PIRSR" id="PIRSR606710-1"/>
    </source>
</evidence>
<dbReference type="RefSeq" id="WP_089223329.1">
    <property type="nucleotide sequence ID" value="NZ_FZOF01000004.1"/>
</dbReference>
<dbReference type="Pfam" id="PF17851">
    <property type="entry name" value="GH43_C2"/>
    <property type="match status" value="1"/>
</dbReference>
<name>A0A239CVR4_9ACTN</name>
<dbReference type="OrthoDB" id="9801455at2"/>
<dbReference type="SUPFAM" id="SSF49899">
    <property type="entry name" value="Concanavalin A-like lectins/glucanases"/>
    <property type="match status" value="1"/>
</dbReference>
<organism evidence="8 9">
    <name type="scientific">Actinacidiphila glaucinigra</name>
    <dbReference type="NCBI Taxonomy" id="235986"/>
    <lineage>
        <taxon>Bacteria</taxon>
        <taxon>Bacillati</taxon>
        <taxon>Actinomycetota</taxon>
        <taxon>Actinomycetes</taxon>
        <taxon>Kitasatosporales</taxon>
        <taxon>Streptomycetaceae</taxon>
        <taxon>Actinacidiphila</taxon>
    </lineage>
</organism>
<dbReference type="InterPro" id="IPR041542">
    <property type="entry name" value="GH43_C2"/>
</dbReference>
<feature type="domain" description="Beta-xylosidase C-terminal Concanavalin A-like" evidence="7">
    <location>
        <begin position="334"/>
        <end position="530"/>
    </location>
</feature>
<dbReference type="EMBL" id="FZOF01000004">
    <property type="protein sequence ID" value="SNS23751.1"/>
    <property type="molecule type" value="Genomic_DNA"/>
</dbReference>
<evidence type="ECO:0000256" key="5">
    <source>
        <dbReference type="PIRSR" id="PIRSR606710-2"/>
    </source>
</evidence>
<evidence type="ECO:0000256" key="2">
    <source>
        <dbReference type="ARBA" id="ARBA00022801"/>
    </source>
</evidence>
<dbReference type="Gene3D" id="2.115.10.20">
    <property type="entry name" value="Glycosyl hydrolase domain, family 43"/>
    <property type="match status" value="1"/>
</dbReference>
<evidence type="ECO:0000259" key="7">
    <source>
        <dbReference type="Pfam" id="PF17851"/>
    </source>
</evidence>
<evidence type="ECO:0000313" key="9">
    <source>
        <dbReference type="Proteomes" id="UP000198280"/>
    </source>
</evidence>
<gene>
    <name evidence="8" type="ORF">SAMN05216252_104223</name>
</gene>
<evidence type="ECO:0000256" key="3">
    <source>
        <dbReference type="ARBA" id="ARBA00023295"/>
    </source>
</evidence>
<dbReference type="Gene3D" id="2.60.120.200">
    <property type="match status" value="1"/>
</dbReference>
<evidence type="ECO:0000313" key="8">
    <source>
        <dbReference type="EMBL" id="SNS23751.1"/>
    </source>
</evidence>
<feature type="site" description="Important for catalytic activity, responsible for pKa modulation of the active site Glu and correct orientation of both the proton donor and substrate" evidence="5">
    <location>
        <position position="135"/>
    </location>
</feature>